<comment type="caution">
    <text evidence="2">The sequence shown here is derived from an EMBL/GenBank/DDBJ whole genome shotgun (WGS) entry which is preliminary data.</text>
</comment>
<protein>
    <recommendedName>
        <fullName evidence="4">Mammalian ependymin-related protein 1</fullName>
    </recommendedName>
</protein>
<dbReference type="EMBL" id="NEDP02002015">
    <property type="protein sequence ID" value="OWF51962.1"/>
    <property type="molecule type" value="Genomic_DNA"/>
</dbReference>
<feature type="chain" id="PRO_5012487877" description="Mammalian ependymin-related protein 1" evidence="1">
    <location>
        <begin position="21"/>
        <end position="224"/>
    </location>
</feature>
<feature type="signal peptide" evidence="1">
    <location>
        <begin position="1"/>
        <end position="20"/>
    </location>
</feature>
<organism evidence="2 3">
    <name type="scientific">Mizuhopecten yessoensis</name>
    <name type="common">Japanese scallop</name>
    <name type="synonym">Patinopecten yessoensis</name>
    <dbReference type="NCBI Taxonomy" id="6573"/>
    <lineage>
        <taxon>Eukaryota</taxon>
        <taxon>Metazoa</taxon>
        <taxon>Spiralia</taxon>
        <taxon>Lophotrochozoa</taxon>
        <taxon>Mollusca</taxon>
        <taxon>Bivalvia</taxon>
        <taxon>Autobranchia</taxon>
        <taxon>Pteriomorphia</taxon>
        <taxon>Pectinida</taxon>
        <taxon>Pectinoidea</taxon>
        <taxon>Pectinidae</taxon>
        <taxon>Mizuhopecten</taxon>
    </lineage>
</organism>
<dbReference type="GO" id="GO:0005509">
    <property type="term" value="F:calcium ion binding"/>
    <property type="evidence" value="ECO:0007669"/>
    <property type="project" value="InterPro"/>
</dbReference>
<keyword evidence="3" id="KW-1185">Reference proteome</keyword>
<keyword evidence="1" id="KW-0732">Signal</keyword>
<dbReference type="GO" id="GO:0005576">
    <property type="term" value="C:extracellular region"/>
    <property type="evidence" value="ECO:0007669"/>
    <property type="project" value="InterPro"/>
</dbReference>
<dbReference type="Proteomes" id="UP000242188">
    <property type="component" value="Unassembled WGS sequence"/>
</dbReference>
<evidence type="ECO:0000256" key="1">
    <source>
        <dbReference type="SAM" id="SignalP"/>
    </source>
</evidence>
<evidence type="ECO:0000313" key="3">
    <source>
        <dbReference type="Proteomes" id="UP000242188"/>
    </source>
</evidence>
<reference evidence="2 3" key="1">
    <citation type="journal article" date="2017" name="Nat. Ecol. Evol.">
        <title>Scallop genome provides insights into evolution of bilaterian karyotype and development.</title>
        <authorList>
            <person name="Wang S."/>
            <person name="Zhang J."/>
            <person name="Jiao W."/>
            <person name="Li J."/>
            <person name="Xun X."/>
            <person name="Sun Y."/>
            <person name="Guo X."/>
            <person name="Huan P."/>
            <person name="Dong B."/>
            <person name="Zhang L."/>
            <person name="Hu X."/>
            <person name="Sun X."/>
            <person name="Wang J."/>
            <person name="Zhao C."/>
            <person name="Wang Y."/>
            <person name="Wang D."/>
            <person name="Huang X."/>
            <person name="Wang R."/>
            <person name="Lv J."/>
            <person name="Li Y."/>
            <person name="Zhang Z."/>
            <person name="Liu B."/>
            <person name="Lu W."/>
            <person name="Hui Y."/>
            <person name="Liang J."/>
            <person name="Zhou Z."/>
            <person name="Hou R."/>
            <person name="Li X."/>
            <person name="Liu Y."/>
            <person name="Li H."/>
            <person name="Ning X."/>
            <person name="Lin Y."/>
            <person name="Zhao L."/>
            <person name="Xing Q."/>
            <person name="Dou J."/>
            <person name="Li Y."/>
            <person name="Mao J."/>
            <person name="Guo H."/>
            <person name="Dou H."/>
            <person name="Li T."/>
            <person name="Mu C."/>
            <person name="Jiang W."/>
            <person name="Fu Q."/>
            <person name="Fu X."/>
            <person name="Miao Y."/>
            <person name="Liu J."/>
            <person name="Yu Q."/>
            <person name="Li R."/>
            <person name="Liao H."/>
            <person name="Li X."/>
            <person name="Kong Y."/>
            <person name="Jiang Z."/>
            <person name="Chourrout D."/>
            <person name="Li R."/>
            <person name="Bao Z."/>
        </authorList>
    </citation>
    <scope>NUCLEOTIDE SEQUENCE [LARGE SCALE GENOMIC DNA]</scope>
    <source>
        <strain evidence="2 3">PY_sf001</strain>
    </source>
</reference>
<dbReference type="GO" id="GO:0005764">
    <property type="term" value="C:lysosome"/>
    <property type="evidence" value="ECO:0007669"/>
    <property type="project" value="TreeGrafter"/>
</dbReference>
<dbReference type="PANTHER" id="PTHR10697:SF13">
    <property type="entry name" value="RICIN B LECTIN DOMAIN-CONTAINING PROTEIN"/>
    <property type="match status" value="1"/>
</dbReference>
<dbReference type="InterPro" id="IPR001299">
    <property type="entry name" value="Ependymin"/>
</dbReference>
<dbReference type="OrthoDB" id="10370274at2759"/>
<accession>A0A210QTB7</accession>
<proteinExistence type="predicted"/>
<dbReference type="GO" id="GO:0007160">
    <property type="term" value="P:cell-matrix adhesion"/>
    <property type="evidence" value="ECO:0007669"/>
    <property type="project" value="InterPro"/>
</dbReference>
<dbReference type="PANTHER" id="PTHR10697">
    <property type="entry name" value="MAMMALIAN EPENDYMIN-RELATED PROTEIN 1"/>
    <property type="match status" value="1"/>
</dbReference>
<evidence type="ECO:0008006" key="4">
    <source>
        <dbReference type="Google" id="ProtNLM"/>
    </source>
</evidence>
<dbReference type="AlphaFoldDB" id="A0A210QTB7"/>
<name>A0A210QTB7_MIZYE</name>
<sequence length="224" mass="24925">MITWTVFTCVVFLFAGVTNGQTPCCSPDQWTGHLLQNTGEYNRVVDTASKADVSTFIYYDHPGRRLATLHDVYNQTTDNRTSVQRIINYSKGLEWRIVGKVCTLHKVTEVMPSPCFLDGASSFGNHMIYKLPVQVWYKEFSDGGNIRSTVAKDNCLLVTETSLSILSGPDYMLSFGVYENITGGSVPSSPFQIPSSCPQSGPVYPGSATPYRPWYLPNDILARR</sequence>
<evidence type="ECO:0000313" key="2">
    <source>
        <dbReference type="EMBL" id="OWF51962.1"/>
    </source>
</evidence>
<gene>
    <name evidence="2" type="ORF">KP79_PYT18462</name>
</gene>